<comment type="caution">
    <text evidence="3">The sequence shown here is derived from an EMBL/GenBank/DDBJ whole genome shotgun (WGS) entry which is preliminary data.</text>
</comment>
<dbReference type="PANTHER" id="PTHR32063:SF0">
    <property type="entry name" value="SWARMING MOTILITY PROTEIN SWRC"/>
    <property type="match status" value="1"/>
</dbReference>
<dbReference type="RefSeq" id="WP_119624457.1">
    <property type="nucleotide sequence ID" value="NZ_JAIBNU010000003.1"/>
</dbReference>
<evidence type="ECO:0000256" key="1">
    <source>
        <dbReference type="SAM" id="MobiDB-lite"/>
    </source>
</evidence>
<dbReference type="InterPro" id="IPR027463">
    <property type="entry name" value="AcrB_DN_DC_subdom"/>
</dbReference>
<dbReference type="GO" id="GO:0005886">
    <property type="term" value="C:plasma membrane"/>
    <property type="evidence" value="ECO:0007669"/>
    <property type="project" value="TreeGrafter"/>
</dbReference>
<protein>
    <submittedName>
        <fullName evidence="3">Efflux RND transporter permease subunit</fullName>
    </submittedName>
</protein>
<name>A0A418HR69_STAGA</name>
<dbReference type="Pfam" id="PF00873">
    <property type="entry name" value="ACR_tran"/>
    <property type="match status" value="1"/>
</dbReference>
<dbReference type="Proteomes" id="UP000283576">
    <property type="component" value="Unassembled WGS sequence"/>
</dbReference>
<evidence type="ECO:0000313" key="3">
    <source>
        <dbReference type="EMBL" id="RIL44066.1"/>
    </source>
</evidence>
<dbReference type="Gene3D" id="3.30.70.1440">
    <property type="entry name" value="Multidrug efflux transporter AcrB pore domain"/>
    <property type="match status" value="1"/>
</dbReference>
<dbReference type="Gene3D" id="3.30.2090.10">
    <property type="entry name" value="Multidrug efflux transporter AcrB TolC docking domain, DN and DC subdomains"/>
    <property type="match status" value="2"/>
</dbReference>
<feature type="transmembrane region" description="Helical" evidence="2">
    <location>
        <begin position="1010"/>
        <end position="1037"/>
    </location>
</feature>
<dbReference type="Gene3D" id="3.30.70.1320">
    <property type="entry name" value="Multidrug efflux transporter AcrB pore domain like"/>
    <property type="match status" value="1"/>
</dbReference>
<feature type="transmembrane region" description="Helical" evidence="2">
    <location>
        <begin position="907"/>
        <end position="927"/>
    </location>
</feature>
<keyword evidence="2" id="KW-1133">Transmembrane helix</keyword>
<proteinExistence type="predicted"/>
<dbReference type="InterPro" id="IPR001036">
    <property type="entry name" value="Acrflvin-R"/>
</dbReference>
<gene>
    <name evidence="3" type="ORF">BUZ01_05395</name>
</gene>
<feature type="transmembrane region" description="Helical" evidence="2">
    <location>
        <begin position="933"/>
        <end position="958"/>
    </location>
</feature>
<feature type="transmembrane region" description="Helical" evidence="2">
    <location>
        <begin position="877"/>
        <end position="900"/>
    </location>
</feature>
<feature type="compositionally biased region" description="Polar residues" evidence="1">
    <location>
        <begin position="250"/>
        <end position="267"/>
    </location>
</feature>
<dbReference type="PRINTS" id="PR00702">
    <property type="entry name" value="ACRIFLAVINRP"/>
</dbReference>
<dbReference type="SUPFAM" id="SSF82866">
    <property type="entry name" value="Multidrug efflux transporter AcrB transmembrane domain"/>
    <property type="match status" value="2"/>
</dbReference>
<evidence type="ECO:0000256" key="2">
    <source>
        <dbReference type="SAM" id="Phobius"/>
    </source>
</evidence>
<feature type="transmembrane region" description="Helical" evidence="2">
    <location>
        <begin position="392"/>
        <end position="411"/>
    </location>
</feature>
<reference evidence="3 4" key="1">
    <citation type="journal article" date="2016" name="Front. Microbiol.">
        <title>Comprehensive Phylogenetic Analysis of Bovine Non-aureus Staphylococci Species Based on Whole-Genome Sequencing.</title>
        <authorList>
            <person name="Naushad S."/>
            <person name="Barkema H.W."/>
            <person name="Luby C."/>
            <person name="Condas L.A."/>
            <person name="Nobrega D.B."/>
            <person name="Carson D.A."/>
            <person name="De Buck J."/>
        </authorList>
    </citation>
    <scope>NUCLEOTIDE SEQUENCE [LARGE SCALE GENOMIC DNA]</scope>
    <source>
        <strain evidence="3 4">SNUC 1388</strain>
    </source>
</reference>
<dbReference type="PANTHER" id="PTHR32063">
    <property type="match status" value="1"/>
</dbReference>
<feature type="transmembrane region" description="Helical" evidence="2">
    <location>
        <begin position="466"/>
        <end position="486"/>
    </location>
</feature>
<dbReference type="Gene3D" id="1.20.1640.10">
    <property type="entry name" value="Multidrug efflux transporter AcrB transmembrane domain"/>
    <property type="match status" value="2"/>
</dbReference>
<accession>A0A418HR69</accession>
<feature type="transmembrane region" description="Helical" evidence="2">
    <location>
        <begin position="979"/>
        <end position="998"/>
    </location>
</feature>
<keyword evidence="2" id="KW-0472">Membrane</keyword>
<dbReference type="EMBL" id="QXRZ01000002">
    <property type="protein sequence ID" value="RIL44066.1"/>
    <property type="molecule type" value="Genomic_DNA"/>
</dbReference>
<feature type="transmembrane region" description="Helical" evidence="2">
    <location>
        <begin position="366"/>
        <end position="385"/>
    </location>
</feature>
<feature type="transmembrane region" description="Helical" evidence="2">
    <location>
        <begin position="498"/>
        <end position="525"/>
    </location>
</feature>
<dbReference type="SUPFAM" id="SSF82714">
    <property type="entry name" value="Multidrug efflux transporter AcrB TolC docking domain, DN and DC subdomains"/>
    <property type="match status" value="2"/>
</dbReference>
<dbReference type="Gene3D" id="3.30.70.1430">
    <property type="entry name" value="Multidrug efflux transporter AcrB pore domain"/>
    <property type="match status" value="2"/>
</dbReference>
<feature type="transmembrane region" description="Helical" evidence="2">
    <location>
        <begin position="556"/>
        <end position="575"/>
    </location>
</feature>
<dbReference type="SUPFAM" id="SSF82693">
    <property type="entry name" value="Multidrug efflux transporter AcrB pore domain, PN1, PN2, PC1 and PC2 subdomains"/>
    <property type="match status" value="2"/>
</dbReference>
<organism evidence="3 4">
    <name type="scientific">Staphylococcus gallinarum</name>
    <dbReference type="NCBI Taxonomy" id="1293"/>
    <lineage>
        <taxon>Bacteria</taxon>
        <taxon>Bacillati</taxon>
        <taxon>Bacillota</taxon>
        <taxon>Bacilli</taxon>
        <taxon>Bacillales</taxon>
        <taxon>Staphylococcaceae</taxon>
        <taxon>Staphylococcus</taxon>
    </lineage>
</organism>
<sequence length="1049" mass="113753">MIKKMLQFSLGNKFAIFLMVLLVILGGLYSSFKMKLELLPDVETPMITVQTTMPGATPETAKTEISDKIDEQIRSMADVKNVSAQSIQNASIVSVEYREGTDLDSAENKLKKELDKIKFGENVEEPELKRQTMNAFPIVAYSFTSKDNDLKSTTKKLEQQLLPKLQTIDGVQNAQLNGQTTREVTIKFKQSALEKSGLTADSAQQYIKSATSETPLGLFQFDDKEKSIVIDGQFNSIDGLKNLEIPLSAASATSGNSDDQSNASASGQDAMAGTSVTNTSQLTKVPSVKLADIANVSIGDERKSISKTNGKNAVNVQVIKAQDANTVQVAKDTKKEIDKFVKANPELKDTKVMDTAKPIEDAINTMIEKAILGTIFAIIIILLFLRNIRTTAISVVSIPMSILIAMVALKLCNVSLNILTLGALTVAIGRVIDDSIVVVENIYRRLSDKGEVLVGDSLIIDATREVFKPIMSSTIVTIVVFLPLAFVSGSVGQMFRPFALAIAFSLLASLLVSITIVPALSASLFKKGIKRPRTENLGIVSKQYQRILKWSLNHKWIVIIVSTVLLIFSIGLGAAKLGTSFISTGDDKYMALTYTPKPGETKQSVLKHAEKVQNYLNDKDKVKTVQYSVGGETPTDPTGSSNSLALMVEYDSDTPHFDEEPDKVLNHIKHYHHPGEWSNQDMGTGGTNNKLEITVTGPSLDAIKGTVKSIEREMEHTKGLANVKSDLTETYEQYNVKVDQNKASENGLSASQLAMTLSQNAPEQAITKVKENGKSVDVKVKKDKETHWTKEKLEKTELQTPTGKTIQLSDIASLEKSSTPNKIETKAGDYATKVSAKVTQNDVGTVSQKVLSKVDKLDKPNNVKASVGGANEDISNAIIQLSVAMLAAIIIVYLVLVLTFKGGLAPFAILFSLPYTIIGVVIALVITGETISVPSMIGMLMLIGIVVTNAIVLIDRVINKQHEGLDMKAALIEAGATRIRPILMTALATIAALIPMLFGENSSILISKAMAATVVGGLVSSTVLTLIVVPVIYELLFTMKNKLFKHRKS</sequence>
<dbReference type="GO" id="GO:0042910">
    <property type="term" value="F:xenobiotic transmembrane transporter activity"/>
    <property type="evidence" value="ECO:0007669"/>
    <property type="project" value="TreeGrafter"/>
</dbReference>
<feature type="transmembrane region" description="Helical" evidence="2">
    <location>
        <begin position="417"/>
        <end position="439"/>
    </location>
</feature>
<keyword evidence="2" id="KW-0812">Transmembrane</keyword>
<dbReference type="AlphaFoldDB" id="A0A418HR69"/>
<feature type="region of interest" description="Disordered" evidence="1">
    <location>
        <begin position="250"/>
        <end position="278"/>
    </location>
</feature>
<evidence type="ECO:0000313" key="4">
    <source>
        <dbReference type="Proteomes" id="UP000283576"/>
    </source>
</evidence>